<protein>
    <submittedName>
        <fullName evidence="2">Uncharacterized protein</fullName>
    </submittedName>
</protein>
<sequence>MVRQRRRPTSSWASPCACQPRSTKCSTCPARVLRAQMTYDLNCHRHSAAVEGALSGMVNGERIGRNRWYARLGRFLSGFRLADSASKTPSTSEGGSSP</sequence>
<dbReference type="AlphaFoldDB" id="A0AAV4QIA7"/>
<feature type="region of interest" description="Disordered" evidence="1">
    <location>
        <begin position="1"/>
        <end position="22"/>
    </location>
</feature>
<comment type="caution">
    <text evidence="2">The sequence shown here is derived from an EMBL/GenBank/DDBJ whole genome shotgun (WGS) entry which is preliminary data.</text>
</comment>
<keyword evidence="3" id="KW-1185">Reference proteome</keyword>
<evidence type="ECO:0000313" key="2">
    <source>
        <dbReference type="EMBL" id="GIY09418.1"/>
    </source>
</evidence>
<dbReference type="Proteomes" id="UP001054837">
    <property type="component" value="Unassembled WGS sequence"/>
</dbReference>
<organism evidence="2 3">
    <name type="scientific">Caerostris darwini</name>
    <dbReference type="NCBI Taxonomy" id="1538125"/>
    <lineage>
        <taxon>Eukaryota</taxon>
        <taxon>Metazoa</taxon>
        <taxon>Ecdysozoa</taxon>
        <taxon>Arthropoda</taxon>
        <taxon>Chelicerata</taxon>
        <taxon>Arachnida</taxon>
        <taxon>Araneae</taxon>
        <taxon>Araneomorphae</taxon>
        <taxon>Entelegynae</taxon>
        <taxon>Araneoidea</taxon>
        <taxon>Araneidae</taxon>
        <taxon>Caerostris</taxon>
    </lineage>
</organism>
<gene>
    <name evidence="2" type="ORF">CDAR_110581</name>
</gene>
<dbReference type="EMBL" id="BPLQ01004630">
    <property type="protein sequence ID" value="GIY09418.1"/>
    <property type="molecule type" value="Genomic_DNA"/>
</dbReference>
<evidence type="ECO:0000313" key="3">
    <source>
        <dbReference type="Proteomes" id="UP001054837"/>
    </source>
</evidence>
<accession>A0AAV4QIA7</accession>
<name>A0AAV4QIA7_9ARAC</name>
<reference evidence="2 3" key="1">
    <citation type="submission" date="2021-06" db="EMBL/GenBank/DDBJ databases">
        <title>Caerostris darwini draft genome.</title>
        <authorList>
            <person name="Kono N."/>
            <person name="Arakawa K."/>
        </authorList>
    </citation>
    <scope>NUCLEOTIDE SEQUENCE [LARGE SCALE GENOMIC DNA]</scope>
</reference>
<proteinExistence type="predicted"/>
<evidence type="ECO:0000256" key="1">
    <source>
        <dbReference type="SAM" id="MobiDB-lite"/>
    </source>
</evidence>